<comment type="cofactor">
    <cofactor evidence="1">
        <name>heme</name>
        <dbReference type="ChEBI" id="CHEBI:30413"/>
    </cofactor>
</comment>
<dbReference type="GO" id="GO:0016705">
    <property type="term" value="F:oxidoreductase activity, acting on paired donors, with incorporation or reduction of molecular oxygen"/>
    <property type="evidence" value="ECO:0007669"/>
    <property type="project" value="InterPro"/>
</dbReference>
<keyword evidence="5" id="KW-0560">Oxidoreductase</keyword>
<evidence type="ECO:0000256" key="7">
    <source>
        <dbReference type="ARBA" id="ARBA00023033"/>
    </source>
</evidence>
<proteinExistence type="inferred from homology"/>
<dbReference type="STRING" id="407821.A0A087TFV0"/>
<evidence type="ECO:0000256" key="1">
    <source>
        <dbReference type="ARBA" id="ARBA00001971"/>
    </source>
</evidence>
<keyword evidence="10" id="KW-1185">Reference proteome</keyword>
<evidence type="ECO:0000256" key="8">
    <source>
        <dbReference type="SAM" id="SignalP"/>
    </source>
</evidence>
<dbReference type="GO" id="GO:0020037">
    <property type="term" value="F:heme binding"/>
    <property type="evidence" value="ECO:0007669"/>
    <property type="project" value="InterPro"/>
</dbReference>
<dbReference type="Gene3D" id="1.10.630.10">
    <property type="entry name" value="Cytochrome P450"/>
    <property type="match status" value="1"/>
</dbReference>
<evidence type="ECO:0000256" key="5">
    <source>
        <dbReference type="ARBA" id="ARBA00023002"/>
    </source>
</evidence>
<protein>
    <submittedName>
        <fullName evidence="9">Lithocholate 6-beta-hydroxylase</fullName>
    </submittedName>
</protein>
<sequence length="196" mass="22770">MWQLTLALILVLLCLWLMWRKKQLSIFKSLNIPGPEPYILFGNLWEFRKDPYACHKKWIEKYGKVMGYYFGLRPVLLVADPELLKIIQQKEFHKYPNRSSILDVGRSTTDYNTKALTGLKGKRWKDIRSIITPTFTTSKLKMMNPIVSQAVDELVEAVEKKSAEGKPFNIYKLYQNLTMDVIARTSLGVHTNAQKD</sequence>
<evidence type="ECO:0000313" key="10">
    <source>
        <dbReference type="Proteomes" id="UP000054359"/>
    </source>
</evidence>
<accession>A0A087TFV0</accession>
<dbReference type="AlphaFoldDB" id="A0A087TFV0"/>
<evidence type="ECO:0000313" key="9">
    <source>
        <dbReference type="EMBL" id="KFM63989.1"/>
    </source>
</evidence>
<dbReference type="PANTHER" id="PTHR24302">
    <property type="entry name" value="CYTOCHROME P450 FAMILY 3"/>
    <property type="match status" value="1"/>
</dbReference>
<organism evidence="9 10">
    <name type="scientific">Stegodyphus mimosarum</name>
    <name type="common">African social velvet spider</name>
    <dbReference type="NCBI Taxonomy" id="407821"/>
    <lineage>
        <taxon>Eukaryota</taxon>
        <taxon>Metazoa</taxon>
        <taxon>Ecdysozoa</taxon>
        <taxon>Arthropoda</taxon>
        <taxon>Chelicerata</taxon>
        <taxon>Arachnida</taxon>
        <taxon>Araneae</taxon>
        <taxon>Araneomorphae</taxon>
        <taxon>Entelegynae</taxon>
        <taxon>Eresoidea</taxon>
        <taxon>Eresidae</taxon>
        <taxon>Stegodyphus</taxon>
    </lineage>
</organism>
<dbReference type="GO" id="GO:0005506">
    <property type="term" value="F:iron ion binding"/>
    <property type="evidence" value="ECO:0007669"/>
    <property type="project" value="InterPro"/>
</dbReference>
<dbReference type="OMA" id="SICLIPR"/>
<dbReference type="PANTHER" id="PTHR24302:SF15">
    <property type="entry name" value="FATTY-ACID PEROXYGENASE"/>
    <property type="match status" value="1"/>
</dbReference>
<gene>
    <name evidence="9" type="ORF">X975_14229</name>
</gene>
<dbReference type="Proteomes" id="UP000054359">
    <property type="component" value="Unassembled WGS sequence"/>
</dbReference>
<dbReference type="EMBL" id="KK115028">
    <property type="protein sequence ID" value="KFM63989.1"/>
    <property type="molecule type" value="Genomic_DNA"/>
</dbReference>
<evidence type="ECO:0000256" key="3">
    <source>
        <dbReference type="ARBA" id="ARBA00022617"/>
    </source>
</evidence>
<dbReference type="InterPro" id="IPR001128">
    <property type="entry name" value="Cyt_P450"/>
</dbReference>
<reference evidence="9 10" key="1">
    <citation type="submission" date="2013-11" db="EMBL/GenBank/DDBJ databases">
        <title>Genome sequencing of Stegodyphus mimosarum.</title>
        <authorList>
            <person name="Bechsgaard J."/>
        </authorList>
    </citation>
    <scope>NUCLEOTIDE SEQUENCE [LARGE SCALE GENOMIC DNA]</scope>
</reference>
<name>A0A087TFV0_STEMI</name>
<dbReference type="SUPFAM" id="SSF48264">
    <property type="entry name" value="Cytochrome P450"/>
    <property type="match status" value="1"/>
</dbReference>
<evidence type="ECO:0000256" key="2">
    <source>
        <dbReference type="ARBA" id="ARBA00010617"/>
    </source>
</evidence>
<dbReference type="InterPro" id="IPR002402">
    <property type="entry name" value="Cyt_P450_E_grp-II"/>
</dbReference>
<evidence type="ECO:0000256" key="4">
    <source>
        <dbReference type="ARBA" id="ARBA00022723"/>
    </source>
</evidence>
<dbReference type="GO" id="GO:0008395">
    <property type="term" value="F:steroid hydroxylase activity"/>
    <property type="evidence" value="ECO:0007669"/>
    <property type="project" value="TreeGrafter"/>
</dbReference>
<dbReference type="OrthoDB" id="10043024at2759"/>
<dbReference type="InterPro" id="IPR036396">
    <property type="entry name" value="Cyt_P450_sf"/>
</dbReference>
<dbReference type="Pfam" id="PF00067">
    <property type="entry name" value="p450"/>
    <property type="match status" value="1"/>
</dbReference>
<keyword evidence="3" id="KW-0349">Heme</keyword>
<dbReference type="InterPro" id="IPR050705">
    <property type="entry name" value="Cytochrome_P450_3A"/>
</dbReference>
<comment type="similarity">
    <text evidence="2">Belongs to the cytochrome P450 family.</text>
</comment>
<keyword evidence="6" id="KW-0408">Iron</keyword>
<keyword evidence="7" id="KW-0503">Monooxygenase</keyword>
<feature type="non-terminal residue" evidence="9">
    <location>
        <position position="196"/>
    </location>
</feature>
<keyword evidence="4" id="KW-0479">Metal-binding</keyword>
<feature type="signal peptide" evidence="8">
    <location>
        <begin position="1"/>
        <end position="23"/>
    </location>
</feature>
<evidence type="ECO:0000256" key="6">
    <source>
        <dbReference type="ARBA" id="ARBA00023004"/>
    </source>
</evidence>
<dbReference type="PRINTS" id="PR00464">
    <property type="entry name" value="EP450II"/>
</dbReference>
<feature type="chain" id="PRO_5001829626" evidence="8">
    <location>
        <begin position="24"/>
        <end position="196"/>
    </location>
</feature>
<keyword evidence="8" id="KW-0732">Signal</keyword>